<comment type="similarity">
    <text evidence="2">Belongs to the glycosyltransferase 41 family. O-GlcNAc transferase subfamily.</text>
</comment>
<dbReference type="PANTHER" id="PTHR44366:SF1">
    <property type="entry name" value="UDP-N-ACETYLGLUCOSAMINE--PEPTIDE N-ACETYLGLUCOSAMINYLTRANSFERASE 110 KDA SUBUNIT"/>
    <property type="match status" value="1"/>
</dbReference>
<keyword evidence="5" id="KW-0808">Transferase</keyword>
<name>A0ABY4S8G6_AQUTE</name>
<evidence type="ECO:0000313" key="12">
    <source>
        <dbReference type="Proteomes" id="UP001056201"/>
    </source>
</evidence>
<dbReference type="Gene3D" id="1.25.40.10">
    <property type="entry name" value="Tetratricopeptide repeat domain"/>
    <property type="match status" value="2"/>
</dbReference>
<keyword evidence="7 8" id="KW-0802">TPR repeat</keyword>
<evidence type="ECO:0000256" key="5">
    <source>
        <dbReference type="ARBA" id="ARBA00022679"/>
    </source>
</evidence>
<dbReference type="SMART" id="SM00028">
    <property type="entry name" value="TPR"/>
    <property type="match status" value="3"/>
</dbReference>
<dbReference type="InterPro" id="IPR037919">
    <property type="entry name" value="OGT"/>
</dbReference>
<evidence type="ECO:0000256" key="8">
    <source>
        <dbReference type="PROSITE-ProRule" id="PRU00339"/>
    </source>
</evidence>
<feature type="domain" description="O-GlcNAc transferase C-terminal" evidence="10">
    <location>
        <begin position="274"/>
        <end position="427"/>
    </location>
</feature>
<dbReference type="InterPro" id="IPR011990">
    <property type="entry name" value="TPR-like_helical_dom_sf"/>
</dbReference>
<evidence type="ECO:0000256" key="4">
    <source>
        <dbReference type="ARBA" id="ARBA00022676"/>
    </source>
</evidence>
<evidence type="ECO:0000256" key="9">
    <source>
        <dbReference type="SAM" id="MobiDB-lite"/>
    </source>
</evidence>
<dbReference type="SUPFAM" id="SSF48452">
    <property type="entry name" value="TPR-like"/>
    <property type="match status" value="1"/>
</dbReference>
<gene>
    <name evidence="11" type="ORF">MW290_05365</name>
</gene>
<feature type="repeat" description="TPR" evidence="8">
    <location>
        <begin position="153"/>
        <end position="186"/>
    </location>
</feature>
<evidence type="ECO:0000256" key="1">
    <source>
        <dbReference type="ARBA" id="ARBA00004922"/>
    </source>
</evidence>
<sequence length="644" mass="72553">MLARHARRRTAPPARPVPASAVPAGADTLENWQRAESTLARMTQHPRFGVEQWLALGAARHHLGDIPGMAEAAQRAYALEPDNLKVVHQLTTAFMRQNRFAEALPLFEAHATGEARQHYQFVSNHATTLAELRRHEEAVPIYLEAMVLCVRDPAIHMKLGLSLKEMKLFEEAAESFLTAVTLEPGRFAAQVMVLHLRQYACAWRQYQQDKDQLVKTLSEIEIDPFSTKGEGAVWALTALDVPPPLFLKAARQVAVRCAVGAKPLPRRPMPAPGSRRIRIGYVSSDFYSHATTLLMVEALEKRDTERFEVTLYSHSRDDNSQVQHRIRSACERFVDMNAMSAAEMAQRIHDDEIDILVDLKGQTFENRLGVFAYRPAPIQVAWLGFPGTCGADYMDYIIGDPQVTPLAHAAHYSEHIAQLPGCYQPNDSRRQRPEPHRRLQWGLPEDKIILGNFNQSFKLTPETFDAWARILHAVPESMLWMLADNHQAMKNIEREAEARGLGKDRIRFAPRVGNDEHLARLPLVDFMLDNWPCNAHTTASDALWMGVPVLTLMGDSFASRVAGSLLHSVGLPELACTTLQQYEQTAIALMRDREALQAIRQHLIEGRDSFDLFSGERFARDLEALYERMVERDRQGLPPAALAA</sequence>
<dbReference type="RefSeq" id="WP_250196235.1">
    <property type="nucleotide sequence ID" value="NZ_CP097635.1"/>
</dbReference>
<evidence type="ECO:0000313" key="11">
    <source>
        <dbReference type="EMBL" id="URI08013.1"/>
    </source>
</evidence>
<dbReference type="PANTHER" id="PTHR44366">
    <property type="entry name" value="UDP-N-ACETYLGLUCOSAMINE--PEPTIDE N-ACETYLGLUCOSAMINYLTRANSFERASE 110 KDA SUBUNIT"/>
    <property type="match status" value="1"/>
</dbReference>
<dbReference type="Gene3D" id="3.40.50.2000">
    <property type="entry name" value="Glycogen Phosphorylase B"/>
    <property type="match status" value="1"/>
</dbReference>
<dbReference type="PROSITE" id="PS50005">
    <property type="entry name" value="TPR"/>
    <property type="match status" value="1"/>
</dbReference>
<keyword evidence="6" id="KW-0677">Repeat</keyword>
<evidence type="ECO:0000256" key="7">
    <source>
        <dbReference type="ARBA" id="ARBA00022803"/>
    </source>
</evidence>
<evidence type="ECO:0000259" key="10">
    <source>
        <dbReference type="Pfam" id="PF13844"/>
    </source>
</evidence>
<keyword evidence="12" id="KW-1185">Reference proteome</keyword>
<comment type="pathway">
    <text evidence="1">Protein modification; protein glycosylation.</text>
</comment>
<dbReference type="SUPFAM" id="SSF53756">
    <property type="entry name" value="UDP-Glycosyltransferase/glycogen phosphorylase"/>
    <property type="match status" value="1"/>
</dbReference>
<feature type="region of interest" description="Disordered" evidence="9">
    <location>
        <begin position="1"/>
        <end position="21"/>
    </location>
</feature>
<feature type="compositionally biased region" description="Basic residues" evidence="9">
    <location>
        <begin position="1"/>
        <end position="10"/>
    </location>
</feature>
<keyword evidence="4" id="KW-0328">Glycosyltransferase</keyword>
<evidence type="ECO:0000256" key="3">
    <source>
        <dbReference type="ARBA" id="ARBA00011970"/>
    </source>
</evidence>
<dbReference type="InterPro" id="IPR029489">
    <property type="entry name" value="OGT/SEC/SPY_C"/>
</dbReference>
<dbReference type="Pfam" id="PF13844">
    <property type="entry name" value="Glyco_transf_41"/>
    <property type="match status" value="2"/>
</dbReference>
<protein>
    <recommendedName>
        <fullName evidence="3">protein O-GlcNAc transferase</fullName>
        <ecNumber evidence="3">2.4.1.255</ecNumber>
    </recommendedName>
</protein>
<dbReference type="InterPro" id="IPR019734">
    <property type="entry name" value="TPR_rpt"/>
</dbReference>
<evidence type="ECO:0000256" key="2">
    <source>
        <dbReference type="ARBA" id="ARBA00005386"/>
    </source>
</evidence>
<reference evidence="11" key="1">
    <citation type="submission" date="2022-05" db="EMBL/GenBank/DDBJ databases">
        <title>An RpoN-dependent PEP-CTERM gene is involved in floc formation of an Aquincola tertiaricarbonis strain.</title>
        <authorList>
            <person name="Qiu D."/>
            <person name="Xia M."/>
        </authorList>
    </citation>
    <scope>NUCLEOTIDE SEQUENCE</scope>
    <source>
        <strain evidence="11">RN12</strain>
    </source>
</reference>
<organism evidence="11 12">
    <name type="scientific">Aquincola tertiaricarbonis</name>
    <dbReference type="NCBI Taxonomy" id="391953"/>
    <lineage>
        <taxon>Bacteria</taxon>
        <taxon>Pseudomonadati</taxon>
        <taxon>Pseudomonadota</taxon>
        <taxon>Betaproteobacteria</taxon>
        <taxon>Burkholderiales</taxon>
        <taxon>Sphaerotilaceae</taxon>
        <taxon>Aquincola</taxon>
    </lineage>
</organism>
<accession>A0ABY4S8G6</accession>
<dbReference type="EC" id="2.4.1.255" evidence="3"/>
<evidence type="ECO:0000256" key="6">
    <source>
        <dbReference type="ARBA" id="ARBA00022737"/>
    </source>
</evidence>
<dbReference type="Gene3D" id="3.40.50.11380">
    <property type="match status" value="1"/>
</dbReference>
<dbReference type="Proteomes" id="UP001056201">
    <property type="component" value="Chromosome 1"/>
</dbReference>
<feature type="domain" description="O-GlcNAc transferase C-terminal" evidence="10">
    <location>
        <begin position="438"/>
        <end position="622"/>
    </location>
</feature>
<proteinExistence type="inferred from homology"/>
<dbReference type="EMBL" id="CP097635">
    <property type="protein sequence ID" value="URI08013.1"/>
    <property type="molecule type" value="Genomic_DNA"/>
</dbReference>